<gene>
    <name evidence="1" type="ORF">CICLE_v10013707mg</name>
</gene>
<dbReference type="EMBL" id="KI536861">
    <property type="protein sequence ID" value="ESR43678.1"/>
    <property type="molecule type" value="Genomic_DNA"/>
</dbReference>
<feature type="non-terminal residue" evidence="1">
    <location>
        <position position="1"/>
    </location>
</feature>
<accession>V4S875</accession>
<evidence type="ECO:0000313" key="2">
    <source>
        <dbReference type="Proteomes" id="UP000030687"/>
    </source>
</evidence>
<dbReference type="Proteomes" id="UP000030687">
    <property type="component" value="Unassembled WGS sequence"/>
</dbReference>
<reference evidence="1 2" key="1">
    <citation type="submission" date="2013-10" db="EMBL/GenBank/DDBJ databases">
        <authorList>
            <consortium name="International Citrus Genome Consortium"/>
            <person name="Jenkins J."/>
            <person name="Schmutz J."/>
            <person name="Prochnik S."/>
            <person name="Rokhsar D."/>
            <person name="Gmitter F."/>
            <person name="Ollitrault P."/>
            <person name="Machado M."/>
            <person name="Talon M."/>
            <person name="Wincker P."/>
            <person name="Jaillon O."/>
            <person name="Morgante M."/>
        </authorList>
    </citation>
    <scope>NUCLEOTIDE SEQUENCE</scope>
    <source>
        <strain evidence="2">cv. Clemenules</strain>
    </source>
</reference>
<dbReference type="InParanoid" id="V4S875"/>
<name>V4S875_CITCL</name>
<dbReference type="Gramene" id="ESR43678">
    <property type="protein sequence ID" value="ESR43678"/>
    <property type="gene ID" value="CICLE_v10013707mg"/>
</dbReference>
<evidence type="ECO:0000313" key="1">
    <source>
        <dbReference type="EMBL" id="ESR43678.1"/>
    </source>
</evidence>
<sequence length="86" mass="9819">SRNERLSLKSKQITCVELRRRSRRSETLIAYKWKKRIDSCDSPEASVFVMFNHVADLVSFNRTFISSVTAATVVLGLLRKVAIFGN</sequence>
<dbReference type="KEGG" id="cic:CICLE_v10013707mg"/>
<dbReference type="AlphaFoldDB" id="V4S875"/>
<proteinExistence type="predicted"/>
<keyword evidence="2" id="KW-1185">Reference proteome</keyword>
<protein>
    <submittedName>
        <fullName evidence="1">Uncharacterized protein</fullName>
    </submittedName>
</protein>
<organism evidence="1 2">
    <name type="scientific">Citrus clementina</name>
    <name type="common">Clementine</name>
    <name type="synonym">Citrus deliciosa x Citrus sinensis</name>
    <dbReference type="NCBI Taxonomy" id="85681"/>
    <lineage>
        <taxon>Eukaryota</taxon>
        <taxon>Viridiplantae</taxon>
        <taxon>Streptophyta</taxon>
        <taxon>Embryophyta</taxon>
        <taxon>Tracheophyta</taxon>
        <taxon>Spermatophyta</taxon>
        <taxon>Magnoliopsida</taxon>
        <taxon>eudicotyledons</taxon>
        <taxon>Gunneridae</taxon>
        <taxon>Pentapetalae</taxon>
        <taxon>rosids</taxon>
        <taxon>malvids</taxon>
        <taxon>Sapindales</taxon>
        <taxon>Rutaceae</taxon>
        <taxon>Aurantioideae</taxon>
        <taxon>Citrus</taxon>
    </lineage>
</organism>